<dbReference type="Proteomes" id="UP000316473">
    <property type="component" value="Chromosome"/>
</dbReference>
<dbReference type="Pfam" id="PF11697">
    <property type="entry name" value="DUF3293"/>
    <property type="match status" value="1"/>
</dbReference>
<evidence type="ECO:0000313" key="1">
    <source>
        <dbReference type="EMBL" id="BBL34181.1"/>
    </source>
</evidence>
<name>A0A4Y1YMD1_9PROT</name>
<reference evidence="1 2" key="1">
    <citation type="submission" date="2019-06" db="EMBL/GenBank/DDBJ databases">
        <title>Nitrosomonas stercoris KYUHI-S whole genome shotgun sequence.</title>
        <authorList>
            <person name="Nakagawa T."/>
            <person name="Tsuchiya Y."/>
            <person name="Takahashi R."/>
        </authorList>
    </citation>
    <scope>NUCLEOTIDE SEQUENCE [LARGE SCALE GENOMIC DNA]</scope>
    <source>
        <strain evidence="1 2">KYUHI-S</strain>
    </source>
</reference>
<evidence type="ECO:0000313" key="2">
    <source>
        <dbReference type="Proteomes" id="UP000316473"/>
    </source>
</evidence>
<protein>
    <recommendedName>
        <fullName evidence="3">DUF3293 domain-containing protein</fullName>
    </recommendedName>
</protein>
<dbReference type="KEGG" id="nst:Nstercoris_00412"/>
<accession>A0A4Y1YMD1</accession>
<proteinExistence type="predicted"/>
<evidence type="ECO:0008006" key="3">
    <source>
        <dbReference type="Google" id="ProtNLM"/>
    </source>
</evidence>
<gene>
    <name evidence="1" type="ORF">Nstercoris_00412</name>
</gene>
<sequence>MKNSQKNQYDFVSPSEHAAWHSIILQTTHATTLPENMIQAYLAAQYQAQITSDCSMTLHIGKVSKSLATYMHTINIRTATYLTACNPASRIATPAANQSAMTRLHKQLSRYTKHIYAGESIDPAGKWPAEASFLALGIDLPTIITIGQLFGQNAIVWINSDAIPKLVLLR</sequence>
<dbReference type="InterPro" id="IPR021710">
    <property type="entry name" value="DUF3293"/>
</dbReference>
<organism evidence="1 2">
    <name type="scientific">Nitrosomonas stercoris</name>
    <dbReference type="NCBI Taxonomy" id="1444684"/>
    <lineage>
        <taxon>Bacteria</taxon>
        <taxon>Pseudomonadati</taxon>
        <taxon>Pseudomonadota</taxon>
        <taxon>Betaproteobacteria</taxon>
        <taxon>Nitrosomonadales</taxon>
        <taxon>Nitrosomonadaceae</taxon>
        <taxon>Nitrosomonas</taxon>
    </lineage>
</organism>
<dbReference type="EMBL" id="AP019755">
    <property type="protein sequence ID" value="BBL34181.1"/>
    <property type="molecule type" value="Genomic_DNA"/>
</dbReference>
<keyword evidence="2" id="KW-1185">Reference proteome</keyword>
<dbReference type="AlphaFoldDB" id="A0A4Y1YMD1"/>